<name>A0A5J4RFH2_9EUKA</name>
<gene>
    <name evidence="1" type="ORF">EZS28_053230</name>
</gene>
<evidence type="ECO:0000313" key="2">
    <source>
        <dbReference type="Proteomes" id="UP000324800"/>
    </source>
</evidence>
<organism evidence="1 2">
    <name type="scientific">Streblomastix strix</name>
    <dbReference type="NCBI Taxonomy" id="222440"/>
    <lineage>
        <taxon>Eukaryota</taxon>
        <taxon>Metamonada</taxon>
        <taxon>Preaxostyla</taxon>
        <taxon>Oxymonadida</taxon>
        <taxon>Streblomastigidae</taxon>
        <taxon>Streblomastix</taxon>
    </lineage>
</organism>
<protein>
    <submittedName>
        <fullName evidence="1">Uncharacterized protein</fullName>
    </submittedName>
</protein>
<accession>A0A5J4RFH2</accession>
<sequence length="27" mass="2914">FDTLQSFCDNVIFLIGAAVLNSGGIWL</sequence>
<proteinExistence type="predicted"/>
<dbReference type="EMBL" id="SNRW01042315">
    <property type="protein sequence ID" value="KAA6332876.1"/>
    <property type="molecule type" value="Genomic_DNA"/>
</dbReference>
<evidence type="ECO:0000313" key="1">
    <source>
        <dbReference type="EMBL" id="KAA6332876.1"/>
    </source>
</evidence>
<dbReference type="AlphaFoldDB" id="A0A5J4RFH2"/>
<comment type="caution">
    <text evidence="1">The sequence shown here is derived from an EMBL/GenBank/DDBJ whole genome shotgun (WGS) entry which is preliminary data.</text>
</comment>
<feature type="non-terminal residue" evidence="1">
    <location>
        <position position="1"/>
    </location>
</feature>
<dbReference type="Proteomes" id="UP000324800">
    <property type="component" value="Unassembled WGS sequence"/>
</dbReference>
<reference evidence="1 2" key="1">
    <citation type="submission" date="2019-03" db="EMBL/GenBank/DDBJ databases">
        <title>Single cell metagenomics reveals metabolic interactions within the superorganism composed of flagellate Streblomastix strix and complex community of Bacteroidetes bacteria on its surface.</title>
        <authorList>
            <person name="Treitli S.C."/>
            <person name="Kolisko M."/>
            <person name="Husnik F."/>
            <person name="Keeling P."/>
            <person name="Hampl V."/>
        </authorList>
    </citation>
    <scope>NUCLEOTIDE SEQUENCE [LARGE SCALE GENOMIC DNA]</scope>
    <source>
        <strain evidence="1">ST1C</strain>
    </source>
</reference>